<comment type="caution">
    <text evidence="1">The sequence shown here is derived from an EMBL/GenBank/DDBJ whole genome shotgun (WGS) entry which is preliminary data.</text>
</comment>
<organism evidence="1 2">
    <name type="scientific">Streptomyces minutiscleroticus</name>
    <dbReference type="NCBI Taxonomy" id="68238"/>
    <lineage>
        <taxon>Bacteria</taxon>
        <taxon>Bacillati</taxon>
        <taxon>Actinomycetota</taxon>
        <taxon>Actinomycetes</taxon>
        <taxon>Kitasatosporales</taxon>
        <taxon>Streptomycetaceae</taxon>
        <taxon>Streptomyces</taxon>
    </lineage>
</organism>
<sequence>MGPDERSGIMKDRQAPEWREVLGRCGLEVTGEAAQDGPPVKAAIYAVNGFEVEPVVAISDSAPHAADELDEAWHHHASRVSLYGENGEFLILPPVPGGSRVGWVRVKDPVGRNLPSRIATVAGSPEFMAVSPDGRHLCAASVEEDEYWVVVHEF</sequence>
<gene>
    <name evidence="1" type="ORF">GCM10010358_27200</name>
</gene>
<protein>
    <submittedName>
        <fullName evidence="1">Uncharacterized protein</fullName>
    </submittedName>
</protein>
<evidence type="ECO:0000313" key="1">
    <source>
        <dbReference type="EMBL" id="GGX71471.1"/>
    </source>
</evidence>
<proteinExistence type="predicted"/>
<reference evidence="1" key="1">
    <citation type="journal article" date="2014" name="Int. J. Syst. Evol. Microbiol.">
        <title>Complete genome sequence of Corynebacterium casei LMG S-19264T (=DSM 44701T), isolated from a smear-ripened cheese.</title>
        <authorList>
            <consortium name="US DOE Joint Genome Institute (JGI-PGF)"/>
            <person name="Walter F."/>
            <person name="Albersmeier A."/>
            <person name="Kalinowski J."/>
            <person name="Ruckert C."/>
        </authorList>
    </citation>
    <scope>NUCLEOTIDE SEQUENCE</scope>
    <source>
        <strain evidence="1">JCM 4790</strain>
    </source>
</reference>
<evidence type="ECO:0000313" key="2">
    <source>
        <dbReference type="Proteomes" id="UP000619244"/>
    </source>
</evidence>
<name>A0A918KPZ9_9ACTN</name>
<accession>A0A918KPZ9</accession>
<dbReference type="AlphaFoldDB" id="A0A918KPZ9"/>
<dbReference type="EMBL" id="BMVU01000010">
    <property type="protein sequence ID" value="GGX71471.1"/>
    <property type="molecule type" value="Genomic_DNA"/>
</dbReference>
<dbReference type="Proteomes" id="UP000619244">
    <property type="component" value="Unassembled WGS sequence"/>
</dbReference>
<keyword evidence="2" id="KW-1185">Reference proteome</keyword>
<reference evidence="1" key="2">
    <citation type="submission" date="2020-09" db="EMBL/GenBank/DDBJ databases">
        <authorList>
            <person name="Sun Q."/>
            <person name="Ohkuma M."/>
        </authorList>
    </citation>
    <scope>NUCLEOTIDE SEQUENCE</scope>
    <source>
        <strain evidence="1">JCM 4790</strain>
    </source>
</reference>